<dbReference type="FunFam" id="3.30.160.60:FF:000446">
    <property type="entry name" value="Zinc finger protein"/>
    <property type="match status" value="1"/>
</dbReference>
<dbReference type="GO" id="GO:0000978">
    <property type="term" value="F:RNA polymerase II cis-regulatory region sequence-specific DNA binding"/>
    <property type="evidence" value="ECO:0007669"/>
    <property type="project" value="TreeGrafter"/>
</dbReference>
<dbReference type="InterPro" id="IPR050527">
    <property type="entry name" value="Snail/Krueppel_Znf"/>
</dbReference>
<evidence type="ECO:0000256" key="3">
    <source>
        <dbReference type="ARBA" id="ARBA00022737"/>
    </source>
</evidence>
<feature type="compositionally biased region" description="Basic and acidic residues" evidence="10">
    <location>
        <begin position="195"/>
        <end position="208"/>
    </location>
</feature>
<dbReference type="Pfam" id="PF13912">
    <property type="entry name" value="zf-C2H2_6"/>
    <property type="match status" value="1"/>
</dbReference>
<evidence type="ECO:0000256" key="6">
    <source>
        <dbReference type="ARBA" id="ARBA00023125"/>
    </source>
</evidence>
<dbReference type="PANTHER" id="PTHR24388">
    <property type="entry name" value="ZINC FINGER PROTEIN"/>
    <property type="match status" value="1"/>
</dbReference>
<feature type="domain" description="MADF" evidence="12">
    <location>
        <begin position="240"/>
        <end position="334"/>
    </location>
</feature>
<dbReference type="PROSITE" id="PS00028">
    <property type="entry name" value="ZINC_FINGER_C2H2_1"/>
    <property type="match status" value="7"/>
</dbReference>
<keyword evidence="2" id="KW-0479">Metal-binding</keyword>
<feature type="region of interest" description="Disordered" evidence="10">
    <location>
        <begin position="185"/>
        <end position="222"/>
    </location>
</feature>
<sequence length="659" mass="77646">MPQLIVNRKCGDIMITIRKNSKKVFTYSCSFCDTVFLQMKKFTSHLDREHDKQLKLINKTIPDKNKYDEKDISENLIVKQNSINSIYIPEIKMEDCLDEEIKTEIIEEARITRQTVKKESSFASADPLDTYQNEIFGKDVTIAAKKEAENSEKTVIKTKFKTTKYVADDAGKKNDVNLSKHIIENIDDNQSNDNSDNHSDIENPKSSDFEPEGGETCATKRSRKRKISKENLDDHRIISALIDLFKPHEFLWNSQHSESRNIVLRRDILQNITDELNTKFKTHLKMEIIRKKINILRRDYTLEVEKRMDRMLEREETSNLWYYDKMEFLKPSIEYKIKNRSKLNSFKVKALSESLLSQLTDIYKDFNTLWDGNHLAFIIKEKRLESLEGLQREVKEKMNLDLSIFRLEKQLTYIHKAYSKDKRRQLECEIQKTQKEFKPTCEYFNKCDFLAFSQGPFRCTTCQEIIETYNEFQIHKSQHDNSTPFKCPECGLGFKKTNNYKLHVRRHLNAFKYRCNICDKGYPLAGELDLHMRYHTGAMPYLCSKCGEAFRTATAYDNHIRRHEKRFRYFCHICKKGINLMSQLKDHVKTHLNVRDVICPVCGKGFATFKYMNHHKRIHEAKRYTCDICGKKFAQDAGLRAHKKSHKRHSFIVSNSLVA</sequence>
<feature type="domain" description="C2H2-type" evidence="11">
    <location>
        <begin position="457"/>
        <end position="484"/>
    </location>
</feature>
<keyword evidence="6" id="KW-0238">DNA-binding</keyword>
<dbReference type="STRING" id="37001.A0A1A9WIN2"/>
<feature type="domain" description="C2H2-type" evidence="11">
    <location>
        <begin position="541"/>
        <end position="563"/>
    </location>
</feature>
<reference evidence="14" key="1">
    <citation type="submission" date="2014-03" db="EMBL/GenBank/DDBJ databases">
        <authorList>
            <person name="Aksoy S."/>
            <person name="Warren W."/>
            <person name="Wilson R.K."/>
        </authorList>
    </citation>
    <scope>NUCLEOTIDE SEQUENCE [LARGE SCALE GENOMIC DNA]</scope>
    <source>
        <strain evidence="14">IAEA</strain>
    </source>
</reference>
<dbReference type="EnsemblMetazoa" id="GBRI021203-RA">
    <property type="protein sequence ID" value="GBRI021203-PA"/>
    <property type="gene ID" value="GBRI021203"/>
</dbReference>
<dbReference type="Pfam" id="PF10545">
    <property type="entry name" value="MADF_DNA_bdg"/>
    <property type="match status" value="2"/>
</dbReference>
<evidence type="ECO:0008006" key="15">
    <source>
        <dbReference type="Google" id="ProtNLM"/>
    </source>
</evidence>
<comment type="subcellular location">
    <subcellularLocation>
        <location evidence="1">Nucleus</location>
    </subcellularLocation>
</comment>
<feature type="domain" description="C2H2-type" evidence="11">
    <location>
        <begin position="624"/>
        <end position="646"/>
    </location>
</feature>
<dbReference type="GO" id="GO:0005634">
    <property type="term" value="C:nucleus"/>
    <property type="evidence" value="ECO:0007669"/>
    <property type="project" value="UniProtKB-SubCell"/>
</dbReference>
<keyword evidence="7" id="KW-0539">Nucleus</keyword>
<evidence type="ECO:0000256" key="2">
    <source>
        <dbReference type="ARBA" id="ARBA00022723"/>
    </source>
</evidence>
<evidence type="ECO:0000259" key="11">
    <source>
        <dbReference type="PROSITE" id="PS50157"/>
    </source>
</evidence>
<dbReference type="Pfam" id="PF00096">
    <property type="entry name" value="zf-C2H2"/>
    <property type="match status" value="4"/>
</dbReference>
<dbReference type="GO" id="GO:0000981">
    <property type="term" value="F:DNA-binding transcription factor activity, RNA polymerase II-specific"/>
    <property type="evidence" value="ECO:0007669"/>
    <property type="project" value="TreeGrafter"/>
</dbReference>
<dbReference type="PROSITE" id="PS50157">
    <property type="entry name" value="ZINC_FINGER_C2H2_2"/>
    <property type="match status" value="7"/>
</dbReference>
<keyword evidence="4 9" id="KW-0863">Zinc-finger</keyword>
<name>A0A1A9WIN2_9MUSC</name>
<evidence type="ECO:0000256" key="1">
    <source>
        <dbReference type="ARBA" id="ARBA00004123"/>
    </source>
</evidence>
<feature type="domain" description="C2H2-type" evidence="11">
    <location>
        <begin position="513"/>
        <end position="540"/>
    </location>
</feature>
<organism evidence="13 14">
    <name type="scientific">Glossina brevipalpis</name>
    <dbReference type="NCBI Taxonomy" id="37001"/>
    <lineage>
        <taxon>Eukaryota</taxon>
        <taxon>Metazoa</taxon>
        <taxon>Ecdysozoa</taxon>
        <taxon>Arthropoda</taxon>
        <taxon>Hexapoda</taxon>
        <taxon>Insecta</taxon>
        <taxon>Pterygota</taxon>
        <taxon>Neoptera</taxon>
        <taxon>Endopterygota</taxon>
        <taxon>Diptera</taxon>
        <taxon>Brachycera</taxon>
        <taxon>Muscomorpha</taxon>
        <taxon>Hippoboscoidea</taxon>
        <taxon>Glossinidae</taxon>
        <taxon>Glossina</taxon>
    </lineage>
</organism>
<keyword evidence="14" id="KW-1185">Reference proteome</keyword>
<evidence type="ECO:0000256" key="7">
    <source>
        <dbReference type="ARBA" id="ARBA00023242"/>
    </source>
</evidence>
<dbReference type="PROSITE" id="PS51029">
    <property type="entry name" value="MADF"/>
    <property type="match status" value="1"/>
</dbReference>
<dbReference type="SUPFAM" id="SSF57667">
    <property type="entry name" value="beta-beta-alpha zinc fingers"/>
    <property type="match status" value="3"/>
</dbReference>
<reference evidence="13" key="2">
    <citation type="submission" date="2020-05" db="UniProtKB">
        <authorList>
            <consortium name="EnsemblMetazoa"/>
        </authorList>
    </citation>
    <scope>IDENTIFICATION</scope>
    <source>
        <strain evidence="13">IAEA</strain>
    </source>
</reference>
<keyword evidence="3" id="KW-0677">Repeat</keyword>
<feature type="domain" description="C2H2-type" evidence="11">
    <location>
        <begin position="597"/>
        <end position="624"/>
    </location>
</feature>
<dbReference type="SMART" id="SM00595">
    <property type="entry name" value="MADF"/>
    <property type="match status" value="1"/>
</dbReference>
<keyword evidence="5" id="KW-0862">Zinc</keyword>
<evidence type="ECO:0000256" key="5">
    <source>
        <dbReference type="ARBA" id="ARBA00022833"/>
    </source>
</evidence>
<evidence type="ECO:0000313" key="14">
    <source>
        <dbReference type="Proteomes" id="UP000091820"/>
    </source>
</evidence>
<dbReference type="Proteomes" id="UP000091820">
    <property type="component" value="Unassembled WGS sequence"/>
</dbReference>
<dbReference type="VEuPathDB" id="VectorBase:GBRI021203"/>
<feature type="domain" description="C2H2-type" evidence="11">
    <location>
        <begin position="569"/>
        <end position="596"/>
    </location>
</feature>
<comment type="similarity">
    <text evidence="8">Belongs to the snail C2H2-type zinc-finger protein family.</text>
</comment>
<dbReference type="AlphaFoldDB" id="A0A1A9WIN2"/>
<protein>
    <recommendedName>
        <fullName evidence="15">Protein krueppel</fullName>
    </recommendedName>
</protein>
<feature type="domain" description="C2H2-type" evidence="11">
    <location>
        <begin position="485"/>
        <end position="507"/>
    </location>
</feature>
<dbReference type="PANTHER" id="PTHR24388:SF54">
    <property type="entry name" value="PROTEIN ESCARGOT"/>
    <property type="match status" value="1"/>
</dbReference>
<evidence type="ECO:0000259" key="12">
    <source>
        <dbReference type="PROSITE" id="PS51029"/>
    </source>
</evidence>
<proteinExistence type="inferred from homology"/>
<accession>A0A1A9WIN2</accession>
<dbReference type="InterPro" id="IPR036236">
    <property type="entry name" value="Znf_C2H2_sf"/>
</dbReference>
<evidence type="ECO:0000256" key="4">
    <source>
        <dbReference type="ARBA" id="ARBA00022771"/>
    </source>
</evidence>
<dbReference type="GO" id="GO:0008270">
    <property type="term" value="F:zinc ion binding"/>
    <property type="evidence" value="ECO:0007669"/>
    <property type="project" value="UniProtKB-KW"/>
</dbReference>
<dbReference type="SMART" id="SM00355">
    <property type="entry name" value="ZnF_C2H2"/>
    <property type="match status" value="8"/>
</dbReference>
<evidence type="ECO:0000256" key="9">
    <source>
        <dbReference type="PROSITE-ProRule" id="PRU00042"/>
    </source>
</evidence>
<dbReference type="InterPro" id="IPR006578">
    <property type="entry name" value="MADF-dom"/>
</dbReference>
<evidence type="ECO:0000256" key="8">
    <source>
        <dbReference type="ARBA" id="ARBA00037948"/>
    </source>
</evidence>
<dbReference type="Gene3D" id="3.30.160.60">
    <property type="entry name" value="Classic Zinc Finger"/>
    <property type="match status" value="4"/>
</dbReference>
<evidence type="ECO:0000256" key="10">
    <source>
        <dbReference type="SAM" id="MobiDB-lite"/>
    </source>
</evidence>
<dbReference type="InterPro" id="IPR013087">
    <property type="entry name" value="Znf_C2H2_type"/>
</dbReference>
<evidence type="ECO:0000313" key="13">
    <source>
        <dbReference type="EnsemblMetazoa" id="GBRI021203-PA"/>
    </source>
</evidence>